<evidence type="ECO:0000256" key="1">
    <source>
        <dbReference type="SAM" id="SignalP"/>
    </source>
</evidence>
<dbReference type="KEGG" id="fse:DI487_03530"/>
<dbReference type="InterPro" id="IPR026395">
    <property type="entry name" value="CshA_fibril"/>
</dbReference>
<keyword evidence="4" id="KW-1185">Reference proteome</keyword>
<sequence>MYLHYRYLIMVILMISTASTGQCLDNFTRPSDDFVLSSWSVRCQNGNDGIIDISNISSTAGNFTNQGFIIRILSGPTGTSNYAVPINESTFSITGLVAGTYTLDIMDQCGGNSSDKTIVVGSPSNYLTATFLMRNTFNNTSLSGCGNSVKYRFLFVAPGSSGDIELVLTNSANNTLIFNLPIARTKSAMNNSYSLDVEVPVAFFNGQDITYNASNLCSSFSGAISCPLNYDIVFGVPSINESSDPDNSCNLGFNIKIFRDYMVNPITVSVEESCNPGQAATNAFGEVLQPQSVNVAHLNSQPMGMATVVDLGLKYNTHYDITFTDACGKEVVKHVIQNGTPFDPALSCENGLVTDSGGFFDDVAFINFNGLPYSSQSVGPLTITVNSGPSTYTTSNGTGGSVITSPIQYPYIVNFSSPYAYMLIEKDNVKAFPSGNYNFTIEDACGKTANYSMNTSCVKDYTLSHHINYCEEVSDSLEVRINIPKALFGTYAAIYKSDGTLVYSDKIQVGPPFNFQPVAQTGRIYLTLQNNETYFFRYGGVDGFGTAVYPTQLGGSNLNTRLQGGFLYEYQFSINLEPFHFDSIIACETTVELEATGGTAPYKYSLYDSTGNTLLENYQDSNIFSGLTVGMTYLAKTRDNCGREFAQPFTVYAAPDPTFQIVNQPSCNTSNGVVLFENLPTDWTITNVDTNEEYNGATATFNLENLPGQIYNFEVKDNDTNCTSTSFLTIYLFSENCPESHDDVFYCSDSDSDYVIDVLQNDNTSIGLDMQSINLIAPNNATSFVYQWGLVKGFTVPSEGVWSVDDVVGKVHFTKFPSALSITSVAYTVKDIEGNLANQASIYFDCLPIAVDDVGFYTVGQSVTLPILDNDTSGSVVDPLTVVLLSNQGNATSTTAELTLQIPAEGTWSVDLTNGQTTFLPETGFSGLPSSIQYTVEDFDGNVSNVATISLIENDCDIQVTIPGFSLEHVQCYGEIPTQESLSVEDFMALGDQTGQVSSSCGVIVITAENEGVNGCNQVITRTYHIVIYDNQSNVTNNSAEILYETEFTQQFLIQDTIPPQFTSTVPATIVLGPTDEIPSSDTVSVTDNCSEVQIDFNEETIEGTCETEMNIIRTWIATDWCGNVSSYTQEIIIQDNTYPEFYPDRLETLYLSCETTLPEVDVTALDNGQPIAVTYEEEKIEGDCSSFYRINRKWKAVDGCGNINILEQTVEVTCDINVYNALSPDGDGINDYLILEGIECFPDNQVTIFDRWGSIVFETHGYDNSLNVFKGRAQSGMRVDTKALPTGTYYYIITYNAPIENNFEDKKKTGYLYINQ</sequence>
<dbReference type="RefSeq" id="WP_109568431.1">
    <property type="nucleotide sequence ID" value="NZ_CP029463.1"/>
</dbReference>
<dbReference type="Proteomes" id="UP000245429">
    <property type="component" value="Chromosome"/>
</dbReference>
<dbReference type="Pfam" id="PF19076">
    <property type="entry name" value="CshA_repeat"/>
    <property type="match status" value="1"/>
</dbReference>
<evidence type="ECO:0000259" key="2">
    <source>
        <dbReference type="Pfam" id="PF19076"/>
    </source>
</evidence>
<dbReference type="OrthoDB" id="599464at2"/>
<protein>
    <recommendedName>
        <fullName evidence="2">CshA domain-containing protein</fullName>
    </recommendedName>
</protein>
<proteinExistence type="predicted"/>
<organism evidence="3 4">
    <name type="scientific">Flavobacterium sediminis</name>
    <dbReference type="NCBI Taxonomy" id="2201181"/>
    <lineage>
        <taxon>Bacteria</taxon>
        <taxon>Pseudomonadati</taxon>
        <taxon>Bacteroidota</taxon>
        <taxon>Flavobacteriia</taxon>
        <taxon>Flavobacteriales</taxon>
        <taxon>Flavobacteriaceae</taxon>
        <taxon>Flavobacterium</taxon>
    </lineage>
</organism>
<dbReference type="Pfam" id="PF13585">
    <property type="entry name" value="CHU_C"/>
    <property type="match status" value="1"/>
</dbReference>
<gene>
    <name evidence="3" type="ORF">DI487_03530</name>
</gene>
<evidence type="ECO:0000313" key="3">
    <source>
        <dbReference type="EMBL" id="AWM13023.1"/>
    </source>
</evidence>
<keyword evidence="1" id="KW-0732">Signal</keyword>
<feature type="signal peptide" evidence="1">
    <location>
        <begin position="1"/>
        <end position="20"/>
    </location>
</feature>
<dbReference type="EMBL" id="CP029463">
    <property type="protein sequence ID" value="AWM13023.1"/>
    <property type="molecule type" value="Genomic_DNA"/>
</dbReference>
<accession>A0A2U8QS89</accession>
<evidence type="ECO:0000313" key="4">
    <source>
        <dbReference type="Proteomes" id="UP000245429"/>
    </source>
</evidence>
<feature type="domain" description="CshA" evidence="2">
    <location>
        <begin position="877"/>
        <end position="944"/>
    </location>
</feature>
<reference evidence="3 4" key="1">
    <citation type="submission" date="2018-05" db="EMBL/GenBank/DDBJ databases">
        <title>Flavobacterium sp. MEBiC07310.</title>
        <authorList>
            <person name="Baek K."/>
        </authorList>
    </citation>
    <scope>NUCLEOTIDE SEQUENCE [LARGE SCALE GENOMIC DNA]</scope>
    <source>
        <strain evidence="3 4">MEBiC07310</strain>
    </source>
</reference>
<feature type="chain" id="PRO_5015858060" description="CshA domain-containing protein" evidence="1">
    <location>
        <begin position="21"/>
        <end position="1317"/>
    </location>
</feature>
<name>A0A2U8QS89_9FLAO</name>